<dbReference type="SUPFAM" id="SSF53254">
    <property type="entry name" value="Phosphoglycerate mutase-like"/>
    <property type="match status" value="1"/>
</dbReference>
<protein>
    <submittedName>
        <fullName evidence="1">Histidine phosphatase superfamily</fullName>
    </submittedName>
</protein>
<dbReference type="InterPro" id="IPR029033">
    <property type="entry name" value="His_PPase_superfam"/>
</dbReference>
<name>A0ABR1F4V5_9ASCO</name>
<sequence length="246" mass="27956">MACPRVFIARHGETEWSLSGQHTSFTNLPLTPNGERRVKATGQAMVGKDRLIDPRHVLKVYISPRLRAQRTFQLLMGDNKSLIGEDRIVIDDRVQEWNYGDYEGLKTKQIRALRTERGLDWPADEASGKEAKVWDIWSDGCENGESPLQITERLDDVIKEIQELQRTHQGQPRQDILVVAHGHILRSFAMRWVKRDIKTNPALLLEAGAIGVVSYEHNNIDEPAILLGGAFIVPDTEEEKTEKESK</sequence>
<evidence type="ECO:0000313" key="1">
    <source>
        <dbReference type="EMBL" id="KAK7204864.1"/>
    </source>
</evidence>
<evidence type="ECO:0000313" key="2">
    <source>
        <dbReference type="Proteomes" id="UP001498771"/>
    </source>
</evidence>
<accession>A0ABR1F4V5</accession>
<organism evidence="1 2">
    <name type="scientific">Myxozyma melibiosi</name>
    <dbReference type="NCBI Taxonomy" id="54550"/>
    <lineage>
        <taxon>Eukaryota</taxon>
        <taxon>Fungi</taxon>
        <taxon>Dikarya</taxon>
        <taxon>Ascomycota</taxon>
        <taxon>Saccharomycotina</taxon>
        <taxon>Lipomycetes</taxon>
        <taxon>Lipomycetales</taxon>
        <taxon>Lipomycetaceae</taxon>
        <taxon>Myxozyma</taxon>
    </lineage>
</organism>
<comment type="caution">
    <text evidence="1">The sequence shown here is derived from an EMBL/GenBank/DDBJ whole genome shotgun (WGS) entry which is preliminary data.</text>
</comment>
<dbReference type="Proteomes" id="UP001498771">
    <property type="component" value="Unassembled WGS sequence"/>
</dbReference>
<dbReference type="RefSeq" id="XP_064767897.1">
    <property type="nucleotide sequence ID" value="XM_064910673.1"/>
</dbReference>
<gene>
    <name evidence="1" type="ORF">BZA70DRAFT_248969</name>
</gene>
<reference evidence="1 2" key="1">
    <citation type="submission" date="2024-03" db="EMBL/GenBank/DDBJ databases">
        <title>Genome-scale model development and genomic sequencing of the oleaginous clade Lipomyces.</title>
        <authorList>
            <consortium name="Lawrence Berkeley National Laboratory"/>
            <person name="Czajka J.J."/>
            <person name="Han Y."/>
            <person name="Kim J."/>
            <person name="Mondo S.J."/>
            <person name="Hofstad B.A."/>
            <person name="Robles A."/>
            <person name="Haridas S."/>
            <person name="Riley R."/>
            <person name="LaButti K."/>
            <person name="Pangilinan J."/>
            <person name="Andreopoulos W."/>
            <person name="Lipzen A."/>
            <person name="Yan J."/>
            <person name="Wang M."/>
            <person name="Ng V."/>
            <person name="Grigoriev I.V."/>
            <person name="Spatafora J.W."/>
            <person name="Magnuson J.K."/>
            <person name="Baker S.E."/>
            <person name="Pomraning K.R."/>
        </authorList>
    </citation>
    <scope>NUCLEOTIDE SEQUENCE [LARGE SCALE GENOMIC DNA]</scope>
    <source>
        <strain evidence="1 2">Phaff 52-87</strain>
    </source>
</reference>
<dbReference type="Gene3D" id="3.40.50.1240">
    <property type="entry name" value="Phosphoglycerate mutase-like"/>
    <property type="match status" value="1"/>
</dbReference>
<dbReference type="CDD" id="cd07067">
    <property type="entry name" value="HP_PGM_like"/>
    <property type="match status" value="1"/>
</dbReference>
<dbReference type="Pfam" id="PF00300">
    <property type="entry name" value="His_Phos_1"/>
    <property type="match status" value="1"/>
</dbReference>
<dbReference type="GeneID" id="90036185"/>
<dbReference type="InterPro" id="IPR050275">
    <property type="entry name" value="PGM_Phosphatase"/>
</dbReference>
<dbReference type="PANTHER" id="PTHR48100:SF15">
    <property type="entry name" value="SEDOHEPTULOSE 1,7-BISPHOSPHATASE"/>
    <property type="match status" value="1"/>
</dbReference>
<keyword evidence="2" id="KW-1185">Reference proteome</keyword>
<dbReference type="InterPro" id="IPR013078">
    <property type="entry name" value="His_Pase_superF_clade-1"/>
</dbReference>
<dbReference type="EMBL" id="JBBJBU010000007">
    <property type="protein sequence ID" value="KAK7204864.1"/>
    <property type="molecule type" value="Genomic_DNA"/>
</dbReference>
<proteinExistence type="predicted"/>
<dbReference type="PANTHER" id="PTHR48100">
    <property type="entry name" value="BROAD-SPECIFICITY PHOSPHATASE YOR283W-RELATED"/>
    <property type="match status" value="1"/>
</dbReference>
<dbReference type="SMART" id="SM00855">
    <property type="entry name" value="PGAM"/>
    <property type="match status" value="1"/>
</dbReference>